<dbReference type="Proteomes" id="UP001054945">
    <property type="component" value="Unassembled WGS sequence"/>
</dbReference>
<evidence type="ECO:0000313" key="1">
    <source>
        <dbReference type="EMBL" id="GIY85614.1"/>
    </source>
</evidence>
<gene>
    <name evidence="1" type="ORF">CEXT_737291</name>
</gene>
<sequence length="84" mass="9625">MAEWRPYDSSAIDCVELKKTEVSLIGRPPFVDTGFPSTDDQAPIYINIFVSMKTIFHHIAAVAREKPDDMKYKDRPAYLSDLNF</sequence>
<dbReference type="EMBL" id="BPLR01016670">
    <property type="protein sequence ID" value="GIY85614.1"/>
    <property type="molecule type" value="Genomic_DNA"/>
</dbReference>
<name>A0AAV4WTN9_CAEEX</name>
<keyword evidence="2" id="KW-1185">Reference proteome</keyword>
<proteinExistence type="predicted"/>
<dbReference type="AlphaFoldDB" id="A0AAV4WTN9"/>
<evidence type="ECO:0000313" key="2">
    <source>
        <dbReference type="Proteomes" id="UP001054945"/>
    </source>
</evidence>
<organism evidence="1 2">
    <name type="scientific">Caerostris extrusa</name>
    <name type="common">Bark spider</name>
    <name type="synonym">Caerostris bankana</name>
    <dbReference type="NCBI Taxonomy" id="172846"/>
    <lineage>
        <taxon>Eukaryota</taxon>
        <taxon>Metazoa</taxon>
        <taxon>Ecdysozoa</taxon>
        <taxon>Arthropoda</taxon>
        <taxon>Chelicerata</taxon>
        <taxon>Arachnida</taxon>
        <taxon>Araneae</taxon>
        <taxon>Araneomorphae</taxon>
        <taxon>Entelegynae</taxon>
        <taxon>Araneoidea</taxon>
        <taxon>Araneidae</taxon>
        <taxon>Caerostris</taxon>
    </lineage>
</organism>
<reference evidence="1 2" key="1">
    <citation type="submission" date="2021-06" db="EMBL/GenBank/DDBJ databases">
        <title>Caerostris extrusa draft genome.</title>
        <authorList>
            <person name="Kono N."/>
            <person name="Arakawa K."/>
        </authorList>
    </citation>
    <scope>NUCLEOTIDE SEQUENCE [LARGE SCALE GENOMIC DNA]</scope>
</reference>
<protein>
    <submittedName>
        <fullName evidence="1">Uncharacterized protein</fullName>
    </submittedName>
</protein>
<accession>A0AAV4WTN9</accession>
<comment type="caution">
    <text evidence="1">The sequence shown here is derived from an EMBL/GenBank/DDBJ whole genome shotgun (WGS) entry which is preliminary data.</text>
</comment>